<proteinExistence type="predicted"/>
<evidence type="ECO:0000256" key="3">
    <source>
        <dbReference type="SAM" id="Phobius"/>
    </source>
</evidence>
<accession>A0AAV2CL92</accession>
<dbReference type="InterPro" id="IPR002902">
    <property type="entry name" value="GNK2"/>
</dbReference>
<dbReference type="EMBL" id="OZ034813">
    <property type="protein sequence ID" value="CAL1357339.1"/>
    <property type="molecule type" value="Genomic_DNA"/>
</dbReference>
<dbReference type="InterPro" id="IPR038408">
    <property type="entry name" value="GNK2_sf"/>
</dbReference>
<reference evidence="5 6" key="1">
    <citation type="submission" date="2024-04" db="EMBL/GenBank/DDBJ databases">
        <authorList>
            <person name="Fracassetti M."/>
        </authorList>
    </citation>
    <scope>NUCLEOTIDE SEQUENCE [LARGE SCALE GENOMIC DNA]</scope>
</reference>
<keyword evidence="1" id="KW-0732">Signal</keyword>
<evidence type="ECO:0000313" key="6">
    <source>
        <dbReference type="Proteomes" id="UP001497516"/>
    </source>
</evidence>
<dbReference type="Proteomes" id="UP001497516">
    <property type="component" value="Chromosome 1"/>
</dbReference>
<evidence type="ECO:0000259" key="4">
    <source>
        <dbReference type="PROSITE" id="PS51473"/>
    </source>
</evidence>
<evidence type="ECO:0000313" key="5">
    <source>
        <dbReference type="EMBL" id="CAL1357339.1"/>
    </source>
</evidence>
<keyword evidence="3" id="KW-1133">Transmembrane helix</keyword>
<feature type="domain" description="Gnk2-homologous" evidence="4">
    <location>
        <begin position="40"/>
        <end position="146"/>
    </location>
</feature>
<evidence type="ECO:0000256" key="1">
    <source>
        <dbReference type="ARBA" id="ARBA00022729"/>
    </source>
</evidence>
<organism evidence="5 6">
    <name type="scientific">Linum trigynum</name>
    <dbReference type="NCBI Taxonomy" id="586398"/>
    <lineage>
        <taxon>Eukaryota</taxon>
        <taxon>Viridiplantae</taxon>
        <taxon>Streptophyta</taxon>
        <taxon>Embryophyta</taxon>
        <taxon>Tracheophyta</taxon>
        <taxon>Spermatophyta</taxon>
        <taxon>Magnoliopsida</taxon>
        <taxon>eudicotyledons</taxon>
        <taxon>Gunneridae</taxon>
        <taxon>Pentapetalae</taxon>
        <taxon>rosids</taxon>
        <taxon>fabids</taxon>
        <taxon>Malpighiales</taxon>
        <taxon>Linaceae</taxon>
        <taxon>Linum</taxon>
    </lineage>
</organism>
<keyword evidence="2" id="KW-0677">Repeat</keyword>
<dbReference type="AlphaFoldDB" id="A0AAV2CL92"/>
<gene>
    <name evidence="5" type="ORF">LTRI10_LOCUS4982</name>
</gene>
<name>A0AAV2CL92_9ROSI</name>
<keyword evidence="3" id="KW-0812">Transmembrane</keyword>
<protein>
    <recommendedName>
        <fullName evidence="4">Gnk2-homologous domain-containing protein</fullName>
    </recommendedName>
</protein>
<dbReference type="PROSITE" id="PS51473">
    <property type="entry name" value="GNK2"/>
    <property type="match status" value="1"/>
</dbReference>
<dbReference type="Gene3D" id="3.30.430.20">
    <property type="entry name" value="Gnk2 domain, C-X8-C-X2-C motif"/>
    <property type="match status" value="1"/>
</dbReference>
<sequence length="147" mass="16022">MGVQVGRLDAQMATLVLMSTLILTMINVGFHGGVIIITAALDPMCGASNEWFCSSTDFDMSNAQQIVLPKLGRSAATCQPAFTMRHPRRPTILVAYIHSSCADASDPNCGDCLTRATQIMREYCPGKDGAQYGTEECCARYEKNRFC</sequence>
<feature type="transmembrane region" description="Helical" evidence="3">
    <location>
        <begin position="12"/>
        <end position="41"/>
    </location>
</feature>
<keyword evidence="6" id="KW-1185">Reference proteome</keyword>
<evidence type="ECO:0000256" key="2">
    <source>
        <dbReference type="ARBA" id="ARBA00022737"/>
    </source>
</evidence>
<keyword evidence="3" id="KW-0472">Membrane</keyword>